<dbReference type="EMBL" id="MU004344">
    <property type="protein sequence ID" value="KAF2655834.1"/>
    <property type="molecule type" value="Genomic_DNA"/>
</dbReference>
<accession>A0A6A6TB61</accession>
<keyword evidence="3" id="KW-1185">Reference proteome</keyword>
<name>A0A6A6TB61_9PLEO</name>
<evidence type="ECO:0000256" key="1">
    <source>
        <dbReference type="SAM" id="MobiDB-lite"/>
    </source>
</evidence>
<sequence length="161" mass="16987">MPATNPNPGQRLREPAGGASTVNPTASGEISITVKKPLKGTATYTAQITGSPNRSGNIVVTEKSSEGAQTQKQGALKGDDVSTLAALIEDLVSYPSSDSEDIYGLDTELSLANPEVQWSNGEADTSGTVREITDESKETFKEAVDTILGLVRRHAKQDRAL</sequence>
<dbReference type="AlphaFoldDB" id="A0A6A6TB61"/>
<evidence type="ECO:0000313" key="2">
    <source>
        <dbReference type="EMBL" id="KAF2655834.1"/>
    </source>
</evidence>
<proteinExistence type="predicted"/>
<dbReference type="Proteomes" id="UP000799324">
    <property type="component" value="Unassembled WGS sequence"/>
</dbReference>
<dbReference type="OrthoDB" id="5366606at2759"/>
<gene>
    <name evidence="2" type="ORF">K491DRAFT_657774</name>
</gene>
<reference evidence="2" key="1">
    <citation type="journal article" date="2020" name="Stud. Mycol.">
        <title>101 Dothideomycetes genomes: a test case for predicting lifestyles and emergence of pathogens.</title>
        <authorList>
            <person name="Haridas S."/>
            <person name="Albert R."/>
            <person name="Binder M."/>
            <person name="Bloem J."/>
            <person name="Labutti K."/>
            <person name="Salamov A."/>
            <person name="Andreopoulos B."/>
            <person name="Baker S."/>
            <person name="Barry K."/>
            <person name="Bills G."/>
            <person name="Bluhm B."/>
            <person name="Cannon C."/>
            <person name="Castanera R."/>
            <person name="Culley D."/>
            <person name="Daum C."/>
            <person name="Ezra D."/>
            <person name="Gonzalez J."/>
            <person name="Henrissat B."/>
            <person name="Kuo A."/>
            <person name="Liang C."/>
            <person name="Lipzen A."/>
            <person name="Lutzoni F."/>
            <person name="Magnuson J."/>
            <person name="Mondo S."/>
            <person name="Nolan M."/>
            <person name="Ohm R."/>
            <person name="Pangilinan J."/>
            <person name="Park H.-J."/>
            <person name="Ramirez L."/>
            <person name="Alfaro M."/>
            <person name="Sun H."/>
            <person name="Tritt A."/>
            <person name="Yoshinaga Y."/>
            <person name="Zwiers L.-H."/>
            <person name="Turgeon B."/>
            <person name="Goodwin S."/>
            <person name="Spatafora J."/>
            <person name="Crous P."/>
            <person name="Grigoriev I."/>
        </authorList>
    </citation>
    <scope>NUCLEOTIDE SEQUENCE</scope>
    <source>
        <strain evidence="2">CBS 122681</strain>
    </source>
</reference>
<feature type="region of interest" description="Disordered" evidence="1">
    <location>
        <begin position="1"/>
        <end position="28"/>
    </location>
</feature>
<organism evidence="2 3">
    <name type="scientific">Lophiostoma macrostomum CBS 122681</name>
    <dbReference type="NCBI Taxonomy" id="1314788"/>
    <lineage>
        <taxon>Eukaryota</taxon>
        <taxon>Fungi</taxon>
        <taxon>Dikarya</taxon>
        <taxon>Ascomycota</taxon>
        <taxon>Pezizomycotina</taxon>
        <taxon>Dothideomycetes</taxon>
        <taxon>Pleosporomycetidae</taxon>
        <taxon>Pleosporales</taxon>
        <taxon>Lophiostomataceae</taxon>
        <taxon>Lophiostoma</taxon>
    </lineage>
</organism>
<protein>
    <submittedName>
        <fullName evidence="2">Uncharacterized protein</fullName>
    </submittedName>
</protein>
<evidence type="ECO:0000313" key="3">
    <source>
        <dbReference type="Proteomes" id="UP000799324"/>
    </source>
</evidence>